<accession>A0A178MUM5</accession>
<name>A0A178MUM5_9PROT</name>
<dbReference type="STRING" id="1285242.A6A04_13510"/>
<evidence type="ECO:0000313" key="2">
    <source>
        <dbReference type="Proteomes" id="UP000078428"/>
    </source>
</evidence>
<protein>
    <submittedName>
        <fullName evidence="1">Uncharacterized protein</fullName>
    </submittedName>
</protein>
<dbReference type="EMBL" id="LWQT01000038">
    <property type="protein sequence ID" value="OAN53904.1"/>
    <property type="molecule type" value="Genomic_DNA"/>
</dbReference>
<evidence type="ECO:0000313" key="1">
    <source>
        <dbReference type="EMBL" id="OAN53904.1"/>
    </source>
</evidence>
<dbReference type="AlphaFoldDB" id="A0A178MUM5"/>
<organism evidence="1 2">
    <name type="scientific">Paramagnetospirillum marisnigri</name>
    <dbReference type="NCBI Taxonomy" id="1285242"/>
    <lineage>
        <taxon>Bacteria</taxon>
        <taxon>Pseudomonadati</taxon>
        <taxon>Pseudomonadota</taxon>
        <taxon>Alphaproteobacteria</taxon>
        <taxon>Rhodospirillales</taxon>
        <taxon>Magnetospirillaceae</taxon>
        <taxon>Paramagnetospirillum</taxon>
    </lineage>
</organism>
<comment type="caution">
    <text evidence="1">The sequence shown here is derived from an EMBL/GenBank/DDBJ whole genome shotgun (WGS) entry which is preliminary data.</text>
</comment>
<gene>
    <name evidence="1" type="ORF">A6A04_13510</name>
</gene>
<keyword evidence="2" id="KW-1185">Reference proteome</keyword>
<proteinExistence type="predicted"/>
<dbReference type="Proteomes" id="UP000078428">
    <property type="component" value="Unassembled WGS sequence"/>
</dbReference>
<reference evidence="1 2" key="1">
    <citation type="submission" date="2016-04" db="EMBL/GenBank/DDBJ databases">
        <title>Draft genome sequence of freshwater magnetotactic bacteria Magnetospirillum marisnigri SP-1 and Magnetospirillum moscoviense BB-1.</title>
        <authorList>
            <person name="Koziaeva V."/>
            <person name="Dziuba M.V."/>
            <person name="Ivanov T.M."/>
            <person name="Kuznetsov B."/>
            <person name="Grouzdev D.S."/>
        </authorList>
    </citation>
    <scope>NUCLEOTIDE SEQUENCE [LARGE SCALE GENOMIC DNA]</scope>
    <source>
        <strain evidence="1 2">SP-1</strain>
    </source>
</reference>
<sequence length="95" mass="9913">MYRATPDGPVELTAAEIAEMEAREAAWAAGQAERDRLAHNAPILAEIAALDARRVRPAAEVALALASGNPPAEADLDRLASLTAAITGLRGQLQT</sequence>